<evidence type="ECO:0000256" key="4">
    <source>
        <dbReference type="ARBA" id="ARBA00022679"/>
    </source>
</evidence>
<evidence type="ECO:0000259" key="13">
    <source>
        <dbReference type="PROSITE" id="PS51371"/>
    </source>
</evidence>
<dbReference type="InterPro" id="IPR003156">
    <property type="entry name" value="DHHA1_dom"/>
</dbReference>
<evidence type="ECO:0000313" key="14">
    <source>
        <dbReference type="EMBL" id="ARK31488.1"/>
    </source>
</evidence>
<dbReference type="AlphaFoldDB" id="A0A1X9MDH8"/>
<dbReference type="Gene3D" id="3.10.310.30">
    <property type="match status" value="1"/>
</dbReference>
<dbReference type="Gene3D" id="1.10.3090.10">
    <property type="entry name" value="cca-adding enzyme, domain 2"/>
    <property type="match status" value="1"/>
</dbReference>
<dbReference type="PROSITE" id="PS51371">
    <property type="entry name" value="CBS"/>
    <property type="match status" value="2"/>
</dbReference>
<dbReference type="EC" id="2.7.7.72" evidence="14"/>
<keyword evidence="11" id="KW-0129">CBS domain</keyword>
<dbReference type="InterPro" id="IPR000644">
    <property type="entry name" value="CBS_dom"/>
</dbReference>
<keyword evidence="15" id="KW-1185">Reference proteome</keyword>
<evidence type="ECO:0000313" key="15">
    <source>
        <dbReference type="Proteomes" id="UP000193006"/>
    </source>
</evidence>
<dbReference type="Pfam" id="PF02272">
    <property type="entry name" value="DHHA1"/>
    <property type="match status" value="1"/>
</dbReference>
<evidence type="ECO:0000256" key="9">
    <source>
        <dbReference type="ARBA" id="ARBA00022842"/>
    </source>
</evidence>
<keyword evidence="7" id="KW-0479">Metal-binding</keyword>
<dbReference type="Gene3D" id="3.30.460.10">
    <property type="entry name" value="Beta Polymerase, domain 2"/>
    <property type="match status" value="1"/>
</dbReference>
<dbReference type="Gene3D" id="3.10.580.10">
    <property type="entry name" value="CBS-domain"/>
    <property type="match status" value="1"/>
</dbReference>
<keyword evidence="10 12" id="KW-0694">RNA-binding</keyword>
<dbReference type="InterPro" id="IPR046342">
    <property type="entry name" value="CBS_dom_sf"/>
</dbReference>
<dbReference type="RefSeq" id="WP_066152838.1">
    <property type="nucleotide sequence ID" value="NZ_CP020814.1"/>
</dbReference>
<dbReference type="Proteomes" id="UP000193006">
    <property type="component" value="Chromosome"/>
</dbReference>
<dbReference type="SUPFAM" id="SSF54631">
    <property type="entry name" value="CBS-domain pair"/>
    <property type="match status" value="1"/>
</dbReference>
<evidence type="ECO:0000256" key="7">
    <source>
        <dbReference type="ARBA" id="ARBA00022723"/>
    </source>
</evidence>
<keyword evidence="6 14" id="KW-0548">Nucleotidyltransferase</keyword>
<dbReference type="InterPro" id="IPR038763">
    <property type="entry name" value="DHH_sf"/>
</dbReference>
<dbReference type="GO" id="GO:0008033">
    <property type="term" value="P:tRNA processing"/>
    <property type="evidence" value="ECO:0007669"/>
    <property type="project" value="UniProtKB-KW"/>
</dbReference>
<dbReference type="Pfam" id="PF00571">
    <property type="entry name" value="CBS"/>
    <property type="match status" value="2"/>
</dbReference>
<dbReference type="CDD" id="cd05398">
    <property type="entry name" value="NT_ClassII-CCAase"/>
    <property type="match status" value="1"/>
</dbReference>
<evidence type="ECO:0000256" key="2">
    <source>
        <dbReference type="ARBA" id="ARBA00007265"/>
    </source>
</evidence>
<dbReference type="SUPFAM" id="SSF81891">
    <property type="entry name" value="Poly A polymerase C-terminal region-like"/>
    <property type="match status" value="1"/>
</dbReference>
<name>A0A1X9MDH8_9BACI</name>
<keyword evidence="5" id="KW-0819">tRNA processing</keyword>
<dbReference type="KEGG" id="bkw:BkAM31D_17495"/>
<keyword evidence="9" id="KW-0460">Magnesium</keyword>
<dbReference type="SUPFAM" id="SSF64182">
    <property type="entry name" value="DHH phosphoesterases"/>
    <property type="match status" value="1"/>
</dbReference>
<protein>
    <submittedName>
        <fullName evidence="14">CCA-adding enzyme</fullName>
        <ecNumber evidence="14">2.7.7.72</ecNumber>
    </submittedName>
</protein>
<accession>A0A1X9MDH8</accession>
<evidence type="ECO:0000256" key="10">
    <source>
        <dbReference type="ARBA" id="ARBA00022884"/>
    </source>
</evidence>
<dbReference type="Gene3D" id="3.90.1640.10">
    <property type="entry name" value="inorganic pyrophosphatase (n-terminal core)"/>
    <property type="match status" value="1"/>
</dbReference>
<dbReference type="SUPFAM" id="SSF81301">
    <property type="entry name" value="Nucleotidyltransferase"/>
    <property type="match status" value="1"/>
</dbReference>
<dbReference type="STRING" id="199441.BkAM31D_17495"/>
<dbReference type="Pfam" id="PF01743">
    <property type="entry name" value="PolyA_pol"/>
    <property type="match status" value="1"/>
</dbReference>
<dbReference type="PANTHER" id="PTHR47788">
    <property type="entry name" value="POLYA POLYMERASE"/>
    <property type="match status" value="1"/>
</dbReference>
<dbReference type="PANTHER" id="PTHR47788:SF1">
    <property type="entry name" value="A-ADDING TRNA NUCLEOTIDYLTRANSFERASE"/>
    <property type="match status" value="1"/>
</dbReference>
<dbReference type="InterPro" id="IPR052390">
    <property type="entry name" value="tRNA_nt/polyA_polymerase"/>
</dbReference>
<dbReference type="CDD" id="cd04595">
    <property type="entry name" value="CBS_pair_DHH_polyA_Pol_assoc"/>
    <property type="match status" value="1"/>
</dbReference>
<dbReference type="GO" id="GO:0004810">
    <property type="term" value="F:CCA tRNA nucleotidyltransferase activity"/>
    <property type="evidence" value="ECO:0007669"/>
    <property type="project" value="UniProtKB-EC"/>
</dbReference>
<keyword evidence="8" id="KW-0547">Nucleotide-binding</keyword>
<evidence type="ECO:0000256" key="11">
    <source>
        <dbReference type="PROSITE-ProRule" id="PRU00703"/>
    </source>
</evidence>
<dbReference type="EMBL" id="CP020814">
    <property type="protein sequence ID" value="ARK31488.1"/>
    <property type="molecule type" value="Genomic_DNA"/>
</dbReference>
<organism evidence="14 15">
    <name type="scientific">Halalkalibacter krulwichiae</name>
    <dbReference type="NCBI Taxonomy" id="199441"/>
    <lineage>
        <taxon>Bacteria</taxon>
        <taxon>Bacillati</taxon>
        <taxon>Bacillota</taxon>
        <taxon>Bacilli</taxon>
        <taxon>Bacillales</taxon>
        <taxon>Bacillaceae</taxon>
        <taxon>Halalkalibacter</taxon>
    </lineage>
</organism>
<keyword evidence="3" id="KW-0820">tRNA-binding</keyword>
<comment type="similarity">
    <text evidence="2 12">Belongs to the tRNA nucleotidyltransferase/poly(A) polymerase family.</text>
</comment>
<dbReference type="SMART" id="SM00116">
    <property type="entry name" value="CBS"/>
    <property type="match status" value="2"/>
</dbReference>
<evidence type="ECO:0000256" key="5">
    <source>
        <dbReference type="ARBA" id="ARBA00022694"/>
    </source>
</evidence>
<dbReference type="GO" id="GO:0000049">
    <property type="term" value="F:tRNA binding"/>
    <property type="evidence" value="ECO:0007669"/>
    <property type="project" value="UniProtKB-KW"/>
</dbReference>
<comment type="cofactor">
    <cofactor evidence="1">
        <name>Mg(2+)</name>
        <dbReference type="ChEBI" id="CHEBI:18420"/>
    </cofactor>
</comment>
<feature type="domain" description="CBS" evidence="13">
    <location>
        <begin position="376"/>
        <end position="433"/>
    </location>
</feature>
<evidence type="ECO:0000256" key="6">
    <source>
        <dbReference type="ARBA" id="ARBA00022695"/>
    </source>
</evidence>
<proteinExistence type="inferred from homology"/>
<evidence type="ECO:0000256" key="8">
    <source>
        <dbReference type="ARBA" id="ARBA00022741"/>
    </source>
</evidence>
<feature type="domain" description="CBS" evidence="13">
    <location>
        <begin position="313"/>
        <end position="372"/>
    </location>
</feature>
<evidence type="ECO:0000256" key="12">
    <source>
        <dbReference type="RuleBase" id="RU003953"/>
    </source>
</evidence>
<dbReference type="InterPro" id="IPR002646">
    <property type="entry name" value="PolA_pol_head_dom"/>
</dbReference>
<evidence type="ECO:0000256" key="1">
    <source>
        <dbReference type="ARBA" id="ARBA00001946"/>
    </source>
</evidence>
<reference evidence="14 15" key="1">
    <citation type="submission" date="2017-04" db="EMBL/GenBank/DDBJ databases">
        <title>Bacillus krulwichiae AM31D Genome sequencing and assembly.</title>
        <authorList>
            <person name="Krulwich T.A."/>
            <person name="Anastor L."/>
            <person name="Ehrlich R."/>
            <person name="Ehrlich G.D."/>
            <person name="Janto B."/>
        </authorList>
    </citation>
    <scope>NUCLEOTIDE SEQUENCE [LARGE SCALE GENOMIC DNA]</scope>
    <source>
        <strain evidence="14 15">AM31D</strain>
    </source>
</reference>
<sequence length="836" mass="93861">MDVIVSHMNLDFDGLACLLAAQKLHPNAKVALTDKQHPTVKSFLAIYRDQLRFIEYEKIDWKELRTLILVDVASLKRTGIPIEELPITVHTIVYDHHSPKEGDISTGERHIKPYGAAITLLVEKLIERAIPISAFEATLFGLGLYSDTGNFTYSQTTARDLFIGATLKEQHMDVTLIDRFKEQVLTADEKQLLQTLLTNGKEYDIQGLNILVTSHEQPDYLGGLATITRKVLDSASVDAALSVVKMKDHVYVVARANSERVDLRPLMAKLGGGGHAQAASATVKKQELKIVIQQVNDHLNDLIMETVTAADLMAKPVKTVSPLDSIKSVHEKMYQFGHTGFPVLDENEELVGVISRRDVDKATHHGLGHAPVKGYMSTNLIVLPPTASLEEITSTMMRHNIGRIPILNEQKLVGILSRTDVIEQLHKSASPKENTIKGLIEKQVSAEVYALLLQIGSLADEHDIHIYLIGGIVRDLLLNRPNEDIDIVVEGNGIEFAQLLEQKLGGQVKVHEKFGTAVWTTPTSLKLDIVTCRTEYYDSPATLPIVKASNLREDLRRRDFTINAMAIQLNKNNFGLIIDYFQGQDDLTSKKIRILHTLSFIEDPTRIIRAVRFATRFNYVLAKQTRNLAIDASALLKQVSATRFLHELKLLLSENAIISGIDMLNELGVWKSLFGINVTEKQLDIIRAVKGRNEEDPFVYLLALIFDKSNWKHLVSRYALTANNQQLIRQLEAMEEINWDSKATLSELHEVFAPYQNNNVNLFALLTQEPLLETYIEKASTLPVLLTGKDLMANGIKPGPTYSDIFHQLTCLQLDEEINTKEEAHDWLLTLHKKIR</sequence>
<evidence type="ECO:0000256" key="3">
    <source>
        <dbReference type="ARBA" id="ARBA00022555"/>
    </source>
</evidence>
<dbReference type="GO" id="GO:0000166">
    <property type="term" value="F:nucleotide binding"/>
    <property type="evidence" value="ECO:0007669"/>
    <property type="project" value="UniProtKB-KW"/>
</dbReference>
<dbReference type="GO" id="GO:0046872">
    <property type="term" value="F:metal ion binding"/>
    <property type="evidence" value="ECO:0007669"/>
    <property type="project" value="UniProtKB-KW"/>
</dbReference>
<keyword evidence="4 12" id="KW-0808">Transferase</keyword>
<dbReference type="InterPro" id="IPR043519">
    <property type="entry name" value="NT_sf"/>
</dbReference>
<gene>
    <name evidence="14" type="primary">cca_2</name>
    <name evidence="14" type="ORF">BkAM31D_17495</name>
</gene>